<evidence type="ECO:0000313" key="14">
    <source>
        <dbReference type="EMBL" id="KAL3273926.1"/>
    </source>
</evidence>
<keyword evidence="3 12" id="KW-0813">Transport</keyword>
<dbReference type="GO" id="GO:0016020">
    <property type="term" value="C:membrane"/>
    <property type="evidence" value="ECO:0007669"/>
    <property type="project" value="UniProtKB-SubCell"/>
</dbReference>
<evidence type="ECO:0000256" key="2">
    <source>
        <dbReference type="ARBA" id="ARBA00007193"/>
    </source>
</evidence>
<proteinExistence type="inferred from homology"/>
<dbReference type="AlphaFoldDB" id="A0ABD2N6S5"/>
<evidence type="ECO:0000256" key="12">
    <source>
        <dbReference type="RuleBase" id="RU000679"/>
    </source>
</evidence>
<keyword evidence="10 12" id="KW-0739">Sodium transport</keyword>
<keyword evidence="6 13" id="KW-1133">Transmembrane helix</keyword>
<dbReference type="Gene3D" id="1.10.287.820">
    <property type="entry name" value="Acid-sensing ion channel domain"/>
    <property type="match status" value="1"/>
</dbReference>
<dbReference type="Pfam" id="PF00858">
    <property type="entry name" value="ASC"/>
    <property type="match status" value="1"/>
</dbReference>
<organism evidence="14 15">
    <name type="scientific">Cryptolaemus montrouzieri</name>
    <dbReference type="NCBI Taxonomy" id="559131"/>
    <lineage>
        <taxon>Eukaryota</taxon>
        <taxon>Metazoa</taxon>
        <taxon>Ecdysozoa</taxon>
        <taxon>Arthropoda</taxon>
        <taxon>Hexapoda</taxon>
        <taxon>Insecta</taxon>
        <taxon>Pterygota</taxon>
        <taxon>Neoptera</taxon>
        <taxon>Endopterygota</taxon>
        <taxon>Coleoptera</taxon>
        <taxon>Polyphaga</taxon>
        <taxon>Cucujiformia</taxon>
        <taxon>Coccinelloidea</taxon>
        <taxon>Coccinellidae</taxon>
        <taxon>Scymninae</taxon>
        <taxon>Scymnini</taxon>
        <taxon>Cryptolaemus</taxon>
    </lineage>
</organism>
<sequence length="370" mass="42805">MTRKVPCEEVMTPIITDEGLCYSFNIYDVRDIYSDTNTMQYLEEGRRQIDWTPDEGYRKHTNIEDMYPRRAFLSGLQNSFTATFYTDKRDLNYGCRDFSLQGIRVSLDTATKIPRPSQIFFSVGLDKLTTAAVTPRLTQTSTKIKHYSPEKRNCFFNTEKKLRFFRYYSQLNCNFECWTNYTKAQCGCVNFYMPKDNETRVCSLGKRFCLEDARLSYTQDILRERLKSAGSVKYGNKTTECNCLPLCSDLTYSAELSTSDWDFANSDDANIDEDREDFSNFQASAVRVFFKNDYFLPHQREELYGFIDVVSNIGGALGLITGFSLVSLGEIIYFLSIRLIENYRKHGSCCGRIDSSQDSIKNNEEDDVLK</sequence>
<dbReference type="PANTHER" id="PTHR11690">
    <property type="entry name" value="AMILORIDE-SENSITIVE SODIUM CHANNEL-RELATED"/>
    <property type="match status" value="1"/>
</dbReference>
<evidence type="ECO:0000256" key="7">
    <source>
        <dbReference type="ARBA" id="ARBA00023053"/>
    </source>
</evidence>
<evidence type="ECO:0000256" key="9">
    <source>
        <dbReference type="ARBA" id="ARBA00023136"/>
    </source>
</evidence>
<evidence type="ECO:0000256" key="10">
    <source>
        <dbReference type="ARBA" id="ARBA00023201"/>
    </source>
</evidence>
<evidence type="ECO:0000256" key="11">
    <source>
        <dbReference type="ARBA" id="ARBA00023303"/>
    </source>
</evidence>
<keyword evidence="7" id="KW-0915">Sodium</keyword>
<dbReference type="InterPro" id="IPR001873">
    <property type="entry name" value="ENaC"/>
</dbReference>
<keyword evidence="11 12" id="KW-0407">Ion channel</keyword>
<keyword evidence="9 13" id="KW-0472">Membrane</keyword>
<evidence type="ECO:0000256" key="4">
    <source>
        <dbReference type="ARBA" id="ARBA00022461"/>
    </source>
</evidence>
<accession>A0ABD2N6S5</accession>
<dbReference type="Gene3D" id="1.10.287.770">
    <property type="entry name" value="YojJ-like"/>
    <property type="match status" value="1"/>
</dbReference>
<dbReference type="PANTHER" id="PTHR11690:SF288">
    <property type="entry name" value="AMILORIDE-SENSITIVE NA+ CHANNEL-RELATED"/>
    <property type="match status" value="1"/>
</dbReference>
<keyword evidence="4 12" id="KW-0894">Sodium channel</keyword>
<evidence type="ECO:0000256" key="8">
    <source>
        <dbReference type="ARBA" id="ARBA00023065"/>
    </source>
</evidence>
<keyword evidence="15" id="KW-1185">Reference proteome</keyword>
<comment type="similarity">
    <text evidence="2 12">Belongs to the amiloride-sensitive sodium channel (TC 1.A.6) family.</text>
</comment>
<comment type="caution">
    <text evidence="14">The sequence shown here is derived from an EMBL/GenBank/DDBJ whole genome shotgun (WGS) entry which is preliminary data.</text>
</comment>
<reference evidence="14 15" key="1">
    <citation type="journal article" date="2021" name="BMC Biol.">
        <title>Horizontally acquired antibacterial genes associated with adaptive radiation of ladybird beetles.</title>
        <authorList>
            <person name="Li H.S."/>
            <person name="Tang X.F."/>
            <person name="Huang Y.H."/>
            <person name="Xu Z.Y."/>
            <person name="Chen M.L."/>
            <person name="Du X.Y."/>
            <person name="Qiu B.Y."/>
            <person name="Chen P.T."/>
            <person name="Zhang W."/>
            <person name="Slipinski A."/>
            <person name="Escalona H.E."/>
            <person name="Waterhouse R.M."/>
            <person name="Zwick A."/>
            <person name="Pang H."/>
        </authorList>
    </citation>
    <scope>NUCLEOTIDE SEQUENCE [LARGE SCALE GENOMIC DNA]</scope>
    <source>
        <strain evidence="14">SYSU2018</strain>
    </source>
</reference>
<keyword evidence="5 12" id="KW-0812">Transmembrane</keyword>
<evidence type="ECO:0000256" key="5">
    <source>
        <dbReference type="ARBA" id="ARBA00022692"/>
    </source>
</evidence>
<protein>
    <submittedName>
        <fullName evidence="14">Uncharacterized protein</fullName>
    </submittedName>
</protein>
<dbReference type="Proteomes" id="UP001516400">
    <property type="component" value="Unassembled WGS sequence"/>
</dbReference>
<evidence type="ECO:0000256" key="1">
    <source>
        <dbReference type="ARBA" id="ARBA00004141"/>
    </source>
</evidence>
<evidence type="ECO:0000313" key="15">
    <source>
        <dbReference type="Proteomes" id="UP001516400"/>
    </source>
</evidence>
<evidence type="ECO:0000256" key="13">
    <source>
        <dbReference type="SAM" id="Phobius"/>
    </source>
</evidence>
<gene>
    <name evidence="14" type="ORF">HHI36_015351</name>
</gene>
<evidence type="ECO:0000256" key="6">
    <source>
        <dbReference type="ARBA" id="ARBA00022989"/>
    </source>
</evidence>
<name>A0ABD2N6S5_9CUCU</name>
<dbReference type="EMBL" id="JABFTP020000062">
    <property type="protein sequence ID" value="KAL3273926.1"/>
    <property type="molecule type" value="Genomic_DNA"/>
</dbReference>
<keyword evidence="8 12" id="KW-0406">Ion transport</keyword>
<evidence type="ECO:0000256" key="3">
    <source>
        <dbReference type="ARBA" id="ARBA00022448"/>
    </source>
</evidence>
<dbReference type="GO" id="GO:0005272">
    <property type="term" value="F:sodium channel activity"/>
    <property type="evidence" value="ECO:0007669"/>
    <property type="project" value="UniProtKB-KW"/>
</dbReference>
<comment type="subcellular location">
    <subcellularLocation>
        <location evidence="1">Membrane</location>
        <topology evidence="1">Multi-pass membrane protein</topology>
    </subcellularLocation>
</comment>
<feature type="transmembrane region" description="Helical" evidence="13">
    <location>
        <begin position="313"/>
        <end position="335"/>
    </location>
</feature>